<reference evidence="2 3" key="1">
    <citation type="submission" date="2014-04" db="EMBL/GenBank/DDBJ databases">
        <authorList>
            <consortium name="DOE Joint Genome Institute"/>
            <person name="Kuo A."/>
            <person name="Kohler A."/>
            <person name="Nagy L.G."/>
            <person name="Floudas D."/>
            <person name="Copeland A."/>
            <person name="Barry K.W."/>
            <person name="Cichocki N."/>
            <person name="Veneault-Fourrey C."/>
            <person name="LaButti K."/>
            <person name="Lindquist E.A."/>
            <person name="Lipzen A."/>
            <person name="Lundell T."/>
            <person name="Morin E."/>
            <person name="Murat C."/>
            <person name="Sun H."/>
            <person name="Tunlid A."/>
            <person name="Henrissat B."/>
            <person name="Grigoriev I.V."/>
            <person name="Hibbett D.S."/>
            <person name="Martin F."/>
            <person name="Nordberg H.P."/>
            <person name="Cantor M.N."/>
            <person name="Hua S.X."/>
        </authorList>
    </citation>
    <scope>NUCLEOTIDE SEQUENCE [LARGE SCALE GENOMIC DNA]</scope>
    <source>
        <strain evidence="2 3">Foug A</strain>
    </source>
</reference>
<evidence type="ECO:0000313" key="2">
    <source>
        <dbReference type="EMBL" id="KIM57489.1"/>
    </source>
</evidence>
<accession>A0A0C3DMM7</accession>
<protein>
    <submittedName>
        <fullName evidence="2">Uncharacterized protein</fullName>
    </submittedName>
</protein>
<sequence length="51" mass="5655">MAPPNGSSCISPDGLSEIPRTQILGNRTERERLTSIIRYLLEASSPRIDRS</sequence>
<dbReference type="Proteomes" id="UP000053989">
    <property type="component" value="Unassembled WGS sequence"/>
</dbReference>
<dbReference type="HOGENOM" id="CLU_3107785_0_0_1"/>
<keyword evidence="3" id="KW-1185">Reference proteome</keyword>
<name>A0A0C3DMM7_9AGAM</name>
<evidence type="ECO:0000313" key="3">
    <source>
        <dbReference type="Proteomes" id="UP000053989"/>
    </source>
</evidence>
<reference evidence="3" key="2">
    <citation type="submission" date="2015-01" db="EMBL/GenBank/DDBJ databases">
        <title>Evolutionary Origins and Diversification of the Mycorrhizal Mutualists.</title>
        <authorList>
            <consortium name="DOE Joint Genome Institute"/>
            <consortium name="Mycorrhizal Genomics Consortium"/>
            <person name="Kohler A."/>
            <person name="Kuo A."/>
            <person name="Nagy L.G."/>
            <person name="Floudas D."/>
            <person name="Copeland A."/>
            <person name="Barry K.W."/>
            <person name="Cichocki N."/>
            <person name="Veneault-Fourrey C."/>
            <person name="LaButti K."/>
            <person name="Lindquist E.A."/>
            <person name="Lipzen A."/>
            <person name="Lundell T."/>
            <person name="Morin E."/>
            <person name="Murat C."/>
            <person name="Riley R."/>
            <person name="Ohm R."/>
            <person name="Sun H."/>
            <person name="Tunlid A."/>
            <person name="Henrissat B."/>
            <person name="Grigoriev I.V."/>
            <person name="Hibbett D.S."/>
            <person name="Martin F."/>
        </authorList>
    </citation>
    <scope>NUCLEOTIDE SEQUENCE [LARGE SCALE GENOMIC DNA]</scope>
    <source>
        <strain evidence="3">Foug A</strain>
    </source>
</reference>
<feature type="region of interest" description="Disordered" evidence="1">
    <location>
        <begin position="1"/>
        <end position="23"/>
    </location>
</feature>
<gene>
    <name evidence="2" type="ORF">SCLCIDRAFT_1219407</name>
</gene>
<dbReference type="AlphaFoldDB" id="A0A0C3DMM7"/>
<dbReference type="InParanoid" id="A0A0C3DMM7"/>
<dbReference type="EMBL" id="KN822100">
    <property type="protein sequence ID" value="KIM57489.1"/>
    <property type="molecule type" value="Genomic_DNA"/>
</dbReference>
<evidence type="ECO:0000256" key="1">
    <source>
        <dbReference type="SAM" id="MobiDB-lite"/>
    </source>
</evidence>
<organism evidence="2 3">
    <name type="scientific">Scleroderma citrinum Foug A</name>
    <dbReference type="NCBI Taxonomy" id="1036808"/>
    <lineage>
        <taxon>Eukaryota</taxon>
        <taxon>Fungi</taxon>
        <taxon>Dikarya</taxon>
        <taxon>Basidiomycota</taxon>
        <taxon>Agaricomycotina</taxon>
        <taxon>Agaricomycetes</taxon>
        <taxon>Agaricomycetidae</taxon>
        <taxon>Boletales</taxon>
        <taxon>Sclerodermatineae</taxon>
        <taxon>Sclerodermataceae</taxon>
        <taxon>Scleroderma</taxon>
    </lineage>
</organism>
<feature type="compositionally biased region" description="Polar residues" evidence="1">
    <location>
        <begin position="1"/>
        <end position="10"/>
    </location>
</feature>
<proteinExistence type="predicted"/>